<protein>
    <submittedName>
        <fullName evidence="1">Uncharacterized protein</fullName>
    </submittedName>
</protein>
<reference evidence="1 2" key="1">
    <citation type="submission" date="2021-04" db="EMBL/GenBank/DDBJ databases">
        <title>Ruania sp. nov., isolated from sandy soil of mangrove forest.</title>
        <authorList>
            <person name="Ge X."/>
            <person name="Huang R."/>
            <person name="Liu W."/>
        </authorList>
    </citation>
    <scope>NUCLEOTIDE SEQUENCE [LARGE SCALE GENOMIC DNA]</scope>
    <source>
        <strain evidence="1 2">N2-46</strain>
    </source>
</reference>
<organism evidence="1 2">
    <name type="scientific">Occultella gossypii</name>
    <dbReference type="NCBI Taxonomy" id="2800820"/>
    <lineage>
        <taxon>Bacteria</taxon>
        <taxon>Bacillati</taxon>
        <taxon>Actinomycetota</taxon>
        <taxon>Actinomycetes</taxon>
        <taxon>Micrococcales</taxon>
        <taxon>Ruaniaceae</taxon>
        <taxon>Occultella</taxon>
    </lineage>
</organism>
<sequence length="64" mass="7373">MSARPAQRTAMLRAWWVHDTLQTARRMIGEPDPAWQIAARQNRADLEDVLAGQQDRHVRHGEVT</sequence>
<evidence type="ECO:0000313" key="2">
    <source>
        <dbReference type="Proteomes" id="UP000826651"/>
    </source>
</evidence>
<evidence type="ECO:0000313" key="1">
    <source>
        <dbReference type="EMBL" id="MBZ2197256.1"/>
    </source>
</evidence>
<name>A0ABS7SA83_9MICO</name>
<dbReference type="RefSeq" id="WP_223406881.1">
    <property type="nucleotide sequence ID" value="NZ_JAGSHT010000013.1"/>
</dbReference>
<comment type="caution">
    <text evidence="1">The sequence shown here is derived from an EMBL/GenBank/DDBJ whole genome shotgun (WGS) entry which is preliminary data.</text>
</comment>
<dbReference type="EMBL" id="JAGSHT010000013">
    <property type="protein sequence ID" value="MBZ2197256.1"/>
    <property type="molecule type" value="Genomic_DNA"/>
</dbReference>
<dbReference type="Proteomes" id="UP000826651">
    <property type="component" value="Unassembled WGS sequence"/>
</dbReference>
<proteinExistence type="predicted"/>
<gene>
    <name evidence="1" type="ORF">KCQ71_13910</name>
</gene>
<accession>A0ABS7SA83</accession>
<keyword evidence="2" id="KW-1185">Reference proteome</keyword>